<reference evidence="6" key="2">
    <citation type="submission" date="2020-09" db="EMBL/GenBank/DDBJ databases">
        <authorList>
            <person name="Sun Q."/>
            <person name="Zhou Y."/>
        </authorList>
    </citation>
    <scope>NUCLEOTIDE SEQUENCE</scope>
    <source>
        <strain evidence="6">CGMCC 1.12160</strain>
    </source>
</reference>
<dbReference type="AlphaFoldDB" id="A0A917BV42"/>
<comment type="subcellular location">
    <subcellularLocation>
        <location evidence="1">Secreted</location>
    </subcellularLocation>
</comment>
<evidence type="ECO:0000256" key="1">
    <source>
        <dbReference type="ARBA" id="ARBA00004613"/>
    </source>
</evidence>
<accession>A0A917BV42</accession>
<dbReference type="InterPro" id="IPR002035">
    <property type="entry name" value="VWF_A"/>
</dbReference>
<evidence type="ECO:0000313" key="6">
    <source>
        <dbReference type="EMBL" id="GGF57033.1"/>
    </source>
</evidence>
<name>A0A917BV42_9MICO</name>
<organism evidence="6 7">
    <name type="scientific">Ornithinimicrobium tianjinense</name>
    <dbReference type="NCBI Taxonomy" id="1195761"/>
    <lineage>
        <taxon>Bacteria</taxon>
        <taxon>Bacillati</taxon>
        <taxon>Actinomycetota</taxon>
        <taxon>Actinomycetes</taxon>
        <taxon>Micrococcales</taxon>
        <taxon>Ornithinimicrobiaceae</taxon>
        <taxon>Ornithinimicrobium</taxon>
    </lineage>
</organism>
<dbReference type="PROSITE" id="PS50234">
    <property type="entry name" value="VWFA"/>
    <property type="match status" value="1"/>
</dbReference>
<evidence type="ECO:0000259" key="5">
    <source>
        <dbReference type="PROSITE" id="PS50234"/>
    </source>
</evidence>
<dbReference type="Gene3D" id="3.40.50.410">
    <property type="entry name" value="von Willebrand factor, type A domain"/>
    <property type="match status" value="1"/>
</dbReference>
<sequence>MSLSLRAVAVSAVASLTLGTGAAYAAVDPVSYDDALDPGASVTITKTVSTPEIPPMPDIVLMADATGSMGGAIANVKANMSAIITAVEAVQPDAQWAVASYRDVGDAGTFALHSDLTADTPATIAAVNSLAAGGGGDEPEAQLNALWQIGDGGDAVTYRDGSTRIVVWFGDAPGHDPSLGHTEADATASLVGAEARVLAVSVGANRLDLTGQATRITDATGGALYSGVSATELADTILEGLTALPVEVGATATCDDGLTATLSPASQTVTSGTDAVFEETLTLAADAPQGTDLGCEVAFTLNGEPGGDGFVQTVSIHVNDVTPPVVSCEQGVNPAGQMPMGGNPDGFFELVATDNVDGVLSVMIADSGSPFSAGPFAPGTMFKVTQAPGAAPKIEPFTGEVDWKVRIKGDLVVTATDAAGNTGTAICDVPPAE</sequence>
<dbReference type="Pfam" id="PF25106">
    <property type="entry name" value="VWA_4"/>
    <property type="match status" value="1"/>
</dbReference>
<comment type="caution">
    <text evidence="6">The sequence shown here is derived from an EMBL/GenBank/DDBJ whole genome shotgun (WGS) entry which is preliminary data.</text>
</comment>
<evidence type="ECO:0000256" key="3">
    <source>
        <dbReference type="ARBA" id="ARBA00022729"/>
    </source>
</evidence>
<proteinExistence type="predicted"/>
<reference evidence="6" key="1">
    <citation type="journal article" date="2014" name="Int. J. Syst. Evol. Microbiol.">
        <title>Complete genome sequence of Corynebacterium casei LMG S-19264T (=DSM 44701T), isolated from a smear-ripened cheese.</title>
        <authorList>
            <consortium name="US DOE Joint Genome Institute (JGI-PGF)"/>
            <person name="Walter F."/>
            <person name="Albersmeier A."/>
            <person name="Kalinowski J."/>
            <person name="Ruckert C."/>
        </authorList>
    </citation>
    <scope>NUCLEOTIDE SEQUENCE</scope>
    <source>
        <strain evidence="6">CGMCC 1.12160</strain>
    </source>
</reference>
<evidence type="ECO:0000256" key="4">
    <source>
        <dbReference type="SAM" id="SignalP"/>
    </source>
</evidence>
<dbReference type="EMBL" id="BMEM01000004">
    <property type="protein sequence ID" value="GGF57033.1"/>
    <property type="molecule type" value="Genomic_DNA"/>
</dbReference>
<dbReference type="InterPro" id="IPR036465">
    <property type="entry name" value="vWFA_dom_sf"/>
</dbReference>
<keyword evidence="7" id="KW-1185">Reference proteome</keyword>
<dbReference type="RefSeq" id="WP_188431452.1">
    <property type="nucleotide sequence ID" value="NZ_BAABKH010000014.1"/>
</dbReference>
<feature type="domain" description="VWFA" evidence="5">
    <location>
        <begin position="58"/>
        <end position="241"/>
    </location>
</feature>
<dbReference type="Proteomes" id="UP000605670">
    <property type="component" value="Unassembled WGS sequence"/>
</dbReference>
<keyword evidence="2" id="KW-0964">Secreted</keyword>
<dbReference type="InterPro" id="IPR056861">
    <property type="entry name" value="HMCN1-like_VWA"/>
</dbReference>
<evidence type="ECO:0000256" key="2">
    <source>
        <dbReference type="ARBA" id="ARBA00022525"/>
    </source>
</evidence>
<dbReference type="InterPro" id="IPR052969">
    <property type="entry name" value="Thr-specific_kinase-like"/>
</dbReference>
<dbReference type="SUPFAM" id="SSF53300">
    <property type="entry name" value="vWA-like"/>
    <property type="match status" value="1"/>
</dbReference>
<feature type="chain" id="PRO_5037157387" description="VWFA domain-containing protein" evidence="4">
    <location>
        <begin position="26"/>
        <end position="433"/>
    </location>
</feature>
<protein>
    <recommendedName>
        <fullName evidence="5">VWFA domain-containing protein</fullName>
    </recommendedName>
</protein>
<feature type="signal peptide" evidence="4">
    <location>
        <begin position="1"/>
        <end position="25"/>
    </location>
</feature>
<gene>
    <name evidence="6" type="ORF">GCM10011366_26080</name>
</gene>
<dbReference type="PANTHER" id="PTHR47763">
    <property type="entry name" value="ALPHA-PROTEIN KINASE VWKA"/>
    <property type="match status" value="1"/>
</dbReference>
<keyword evidence="3 4" id="KW-0732">Signal</keyword>
<evidence type="ECO:0000313" key="7">
    <source>
        <dbReference type="Proteomes" id="UP000605670"/>
    </source>
</evidence>